<accession>A0A084AZ45</accession>
<feature type="compositionally biased region" description="Polar residues" evidence="1">
    <location>
        <begin position="593"/>
        <end position="620"/>
    </location>
</feature>
<feature type="region of interest" description="Disordered" evidence="1">
    <location>
        <begin position="457"/>
        <end position="517"/>
    </location>
</feature>
<evidence type="ECO:0000313" key="3">
    <source>
        <dbReference type="Proteomes" id="UP000028045"/>
    </source>
</evidence>
<reference evidence="2 3" key="1">
    <citation type="journal article" date="2014" name="BMC Genomics">
        <title>Comparative genome sequencing reveals chemotype-specific gene clusters in the toxigenic black mold Stachybotrys.</title>
        <authorList>
            <person name="Semeiks J."/>
            <person name="Borek D."/>
            <person name="Otwinowski Z."/>
            <person name="Grishin N.V."/>
        </authorList>
    </citation>
    <scope>NUCLEOTIDE SEQUENCE [LARGE SCALE GENOMIC DNA]</scope>
    <source>
        <strain evidence="3">CBS 109288 / IBT 7711</strain>
    </source>
</reference>
<feature type="region of interest" description="Disordered" evidence="1">
    <location>
        <begin position="570"/>
        <end position="620"/>
    </location>
</feature>
<dbReference type="HOGENOM" id="CLU_439516_0_0_1"/>
<proteinExistence type="predicted"/>
<protein>
    <submittedName>
        <fullName evidence="2">Uncharacterized protein</fullName>
    </submittedName>
</protein>
<feature type="region of interest" description="Disordered" evidence="1">
    <location>
        <begin position="303"/>
        <end position="355"/>
    </location>
</feature>
<dbReference type="OrthoDB" id="10546963at2759"/>
<gene>
    <name evidence="2" type="ORF">S7711_10621</name>
</gene>
<organism evidence="2 3">
    <name type="scientific">Stachybotrys chartarum (strain CBS 109288 / IBT 7711)</name>
    <name type="common">Toxic black mold</name>
    <name type="synonym">Stilbospora chartarum</name>
    <dbReference type="NCBI Taxonomy" id="1280523"/>
    <lineage>
        <taxon>Eukaryota</taxon>
        <taxon>Fungi</taxon>
        <taxon>Dikarya</taxon>
        <taxon>Ascomycota</taxon>
        <taxon>Pezizomycotina</taxon>
        <taxon>Sordariomycetes</taxon>
        <taxon>Hypocreomycetidae</taxon>
        <taxon>Hypocreales</taxon>
        <taxon>Stachybotryaceae</taxon>
        <taxon>Stachybotrys</taxon>
    </lineage>
</organism>
<evidence type="ECO:0000313" key="2">
    <source>
        <dbReference type="EMBL" id="KEY70574.1"/>
    </source>
</evidence>
<dbReference type="EMBL" id="KL648432">
    <property type="protein sequence ID" value="KEY70574.1"/>
    <property type="molecule type" value="Genomic_DNA"/>
</dbReference>
<name>A0A084AZ45_STACB</name>
<evidence type="ECO:0000256" key="1">
    <source>
        <dbReference type="SAM" id="MobiDB-lite"/>
    </source>
</evidence>
<dbReference type="AlphaFoldDB" id="A0A084AZ45"/>
<keyword evidence="3" id="KW-1185">Reference proteome</keyword>
<dbReference type="Proteomes" id="UP000028045">
    <property type="component" value="Unassembled WGS sequence"/>
</dbReference>
<sequence length="620" mass="67075">MAKTGGSTSAPNVKVVIGRPTSFNRDESSRFEAAVKLARIESEASVDSASFGFDLGLQKSQILHETSACCGRVSLDVVFETAILAYLQTTLGESAHSISQLLQSGIKDQWDEGIVDNFKPLDVNWAFELQIPGRRIASVTIHRDMILDVFRTVTKPIVGMICELYVKMKARGVQPTAVFLTGGLFFNTAVFHMIEHGPALRLDGCNFTLKAAHNTPEVGAFEWIHAGSRGALKCVVLFILLTTNRSCHSFGSFTFGAALGIPAPPAVEDEQARPVGSKTILWLVDRRRKKAWELLPHPWPARISTPVSPDAGRGQDPARPKHTDHRPRHLQVATPPSHPRERTWGESTPSQCLWPRHPQIMDGGANGGGMGFLLVEVTHEQGETGCHQGPFAIGAFCYHWHGVPGPPDIAPAPPRLADRDQGAWAAGELRQGEHGHFSFRLLLLLFSRAHKVQASPVNLTPSAAPPNHHLCSSQTLASHPPASRSAPRAHSMALPDKPSEDPGQFMELDDDDDETAARRASLSVGRLLARANAIPARIASRLFPESPAGGKSKGQQISEPVLVYSSNILGANPATRPTRPTSASTVGFRDGRNSSYSERSVNPRTSGMSTNASVSPANFF</sequence>